<dbReference type="InterPro" id="IPR032675">
    <property type="entry name" value="LRR_dom_sf"/>
</dbReference>
<feature type="compositionally biased region" description="Polar residues" evidence="1">
    <location>
        <begin position="909"/>
        <end position="923"/>
    </location>
</feature>
<reference evidence="4" key="1">
    <citation type="submission" date="2015-06" db="EMBL/GenBank/DDBJ databases">
        <title>Expansion of signal transduction pathways in fungi by whole-genome duplication.</title>
        <authorList>
            <consortium name="DOE Joint Genome Institute"/>
            <person name="Corrochano L.M."/>
            <person name="Kuo A."/>
            <person name="Marcet-Houben M."/>
            <person name="Polaino S."/>
            <person name="Salamov A."/>
            <person name="Villalobos J.M."/>
            <person name="Alvarez M.I."/>
            <person name="Avalos J."/>
            <person name="Benito E.P."/>
            <person name="Benoit I."/>
            <person name="Burger G."/>
            <person name="Camino L.P."/>
            <person name="Canovas D."/>
            <person name="Cerda-Olmedo E."/>
            <person name="Cheng J.-F."/>
            <person name="Dominguez A."/>
            <person name="Elias M."/>
            <person name="Eslava A.P."/>
            <person name="Glaser F."/>
            <person name="Grimwood J."/>
            <person name="Gutierrez G."/>
            <person name="Heitman J."/>
            <person name="Henrissat B."/>
            <person name="Iturriaga E.A."/>
            <person name="Lang B.F."/>
            <person name="Lavin J.L."/>
            <person name="Lee S."/>
            <person name="Li W."/>
            <person name="Lindquist E."/>
            <person name="Lopez-Garcia S."/>
            <person name="Luque E.M."/>
            <person name="Marcos A.T."/>
            <person name="Martin J."/>
            <person name="McCluskey K."/>
            <person name="Medina H.R."/>
            <person name="Miralles-Duran A."/>
            <person name="Miyazaki A."/>
            <person name="Munoz-Torres E."/>
            <person name="Oguiza J.A."/>
            <person name="Ohm R."/>
            <person name="Olmedo M."/>
            <person name="Orejas M."/>
            <person name="Ortiz-Castellanos L."/>
            <person name="Pisabarro A.G."/>
            <person name="Rodriguez-Romero J."/>
            <person name="Ruiz-Herrera J."/>
            <person name="Ruiz-Vazquez R."/>
            <person name="Sanz C."/>
            <person name="Schackwitz W."/>
            <person name="Schmutz J."/>
            <person name="Shahriari M."/>
            <person name="Shelest E."/>
            <person name="Silva-Franco F."/>
            <person name="Soanes D."/>
            <person name="Syed K."/>
            <person name="Tagua V.G."/>
            <person name="Talbot N.J."/>
            <person name="Thon M."/>
            <person name="De vries R.P."/>
            <person name="Wiebenga A."/>
            <person name="Yadav J.S."/>
            <person name="Braun E.L."/>
            <person name="Baker S."/>
            <person name="Garre V."/>
            <person name="Horwitz B."/>
            <person name="Torres-Martinez S."/>
            <person name="Idnurm A."/>
            <person name="Herrera-Estrella A."/>
            <person name="Gabaldon T."/>
            <person name="Grigoriev I.V."/>
        </authorList>
    </citation>
    <scope>NUCLEOTIDE SEQUENCE [LARGE SCALE GENOMIC DNA]</scope>
    <source>
        <strain evidence="4">NRRL 1555(-)</strain>
    </source>
</reference>
<protein>
    <recommendedName>
        <fullName evidence="2">F-box domain-containing protein</fullName>
    </recommendedName>
</protein>
<organism evidence="3 4">
    <name type="scientific">Phycomyces blakesleeanus (strain ATCC 8743b / DSM 1359 / FGSC 10004 / NBRC 33097 / NRRL 1555)</name>
    <dbReference type="NCBI Taxonomy" id="763407"/>
    <lineage>
        <taxon>Eukaryota</taxon>
        <taxon>Fungi</taxon>
        <taxon>Fungi incertae sedis</taxon>
        <taxon>Mucoromycota</taxon>
        <taxon>Mucoromycotina</taxon>
        <taxon>Mucoromycetes</taxon>
        <taxon>Mucorales</taxon>
        <taxon>Phycomycetaceae</taxon>
        <taxon>Phycomyces</taxon>
    </lineage>
</organism>
<feature type="domain" description="F-box" evidence="2">
    <location>
        <begin position="1"/>
        <end position="45"/>
    </location>
</feature>
<keyword evidence="4" id="KW-1185">Reference proteome</keyword>
<dbReference type="RefSeq" id="XP_018299559.1">
    <property type="nucleotide sequence ID" value="XM_018430151.1"/>
</dbReference>
<dbReference type="CDD" id="cd09917">
    <property type="entry name" value="F-box_SF"/>
    <property type="match status" value="1"/>
</dbReference>
<dbReference type="InterPro" id="IPR001810">
    <property type="entry name" value="F-box_dom"/>
</dbReference>
<evidence type="ECO:0000313" key="4">
    <source>
        <dbReference type="Proteomes" id="UP000077315"/>
    </source>
</evidence>
<dbReference type="Gene3D" id="3.80.10.10">
    <property type="entry name" value="Ribonuclease Inhibitor"/>
    <property type="match status" value="1"/>
</dbReference>
<accession>A0A167RFC9</accession>
<dbReference type="SUPFAM" id="SSF52047">
    <property type="entry name" value="RNI-like"/>
    <property type="match status" value="1"/>
</dbReference>
<dbReference type="SUPFAM" id="SSF81383">
    <property type="entry name" value="F-box domain"/>
    <property type="match status" value="1"/>
</dbReference>
<dbReference type="Gene3D" id="1.20.1280.50">
    <property type="match status" value="1"/>
</dbReference>
<name>A0A167RFC9_PHYB8</name>
<evidence type="ECO:0000313" key="3">
    <source>
        <dbReference type="EMBL" id="OAD81519.1"/>
    </source>
</evidence>
<dbReference type="PANTHER" id="PTHR38926">
    <property type="entry name" value="F-BOX DOMAIN CONTAINING PROTEIN, EXPRESSED"/>
    <property type="match status" value="1"/>
</dbReference>
<evidence type="ECO:0000259" key="2">
    <source>
        <dbReference type="PROSITE" id="PS50181"/>
    </source>
</evidence>
<dbReference type="AlphaFoldDB" id="A0A167RFC9"/>
<dbReference type="GeneID" id="28991057"/>
<gene>
    <name evidence="3" type="ORF">PHYBLDRAFT_139062</name>
</gene>
<sequence length="957" mass="110215">MGFSELPFEILLKVADLLSREDKRSCSLSCKGWRYMFQEILWKNIYIHDCDSLQNLIDMVKVSQSTSIFRGPWVYSLHINYYCSAPEILAIQFSELFRYLPNLKRLDLNGEIYKYIYTDTTRSDNIWNSLEILIVKYSAYTERQSTKELPEFINTCNMLQQLQIIKCGDGFRLEFGVEDFNNMHQNLQSLSFIDAEMYLSSDFLTTLNTIPYTTPALSVTSLDISSKKYENHDGEFSRNWNEWNPLWLYYFGYKYPNLRYLKLEATNICSDAISSDERQTMISLFRSNPNAFQHLETFDLTTDRYFEFSDLILWELLCALRVPLKHLSLDATNHYAVDDSNPVDFSRIIQSFSETLETLSLTGFLYREVDQNSVMEIPSYCPFLTNLCISGSDVSLYIDDILDRCVALKQLEICGGRLLIKSRTTTEETDQHQHSLQSLTLEKCSIAPEVLTCISFRCRNLKRMDLRSLWIGESVCEKTGCLLIDMSHTFLKTLKIGQVQFHGSDRVHSYDDWASLVLLSELHDNPLSNERDTIKRTEIDSNYPRTECNNITWLYTYNDMAYTGEETLNTTEISKDEANIAIEYYKNFQSNQIDAISIDDSSYNGDDLTDAWKYELYKGYAELRFGKIQYRPYICESDFVERYYTTLCLSQSFGGLEILSPRKIQAFLQFCWLIPSLRQIRLRFHSPFYGSVPTLCPWSVLPPVYHMIHSISSFPHLSSHPCVFFAAALSLCSSILSIIYPNLGMPVNCRWRPVWRFFSITYGTQSHLLMSFLKVLDTAFPGDPFKASLFASSFIQFFSSQSFHIHRVNTIPKRRPRSHTPILLAEPYYAHHRCNPRMTPIPAPPLDPQTPKHLMIPTLTSSLLYFKRAISEYMTPPSQLPSPRGRFTGSLALKRLEESNGEAGETKVMPQSSGNENVNNRCSTTNRGKVLWVNVEKDAGGGKKPVGGVVALGRGLK</sequence>
<dbReference type="InParanoid" id="A0A167RFC9"/>
<dbReference type="PROSITE" id="PS50181">
    <property type="entry name" value="FBOX"/>
    <property type="match status" value="1"/>
</dbReference>
<dbReference type="OrthoDB" id="2253782at2759"/>
<dbReference type="InterPro" id="IPR036047">
    <property type="entry name" value="F-box-like_dom_sf"/>
</dbReference>
<feature type="region of interest" description="Disordered" evidence="1">
    <location>
        <begin position="898"/>
        <end position="923"/>
    </location>
</feature>
<dbReference type="PANTHER" id="PTHR38926:SF72">
    <property type="entry name" value="IM:7136021-RELATED"/>
    <property type="match status" value="1"/>
</dbReference>
<proteinExistence type="predicted"/>
<dbReference type="Proteomes" id="UP000077315">
    <property type="component" value="Unassembled WGS sequence"/>
</dbReference>
<dbReference type="Pfam" id="PF12937">
    <property type="entry name" value="F-box-like"/>
    <property type="match status" value="1"/>
</dbReference>
<dbReference type="VEuPathDB" id="FungiDB:PHYBLDRAFT_139062"/>
<evidence type="ECO:0000256" key="1">
    <source>
        <dbReference type="SAM" id="MobiDB-lite"/>
    </source>
</evidence>
<dbReference type="EMBL" id="KV440971">
    <property type="protein sequence ID" value="OAD81519.1"/>
    <property type="molecule type" value="Genomic_DNA"/>
</dbReference>